<dbReference type="AlphaFoldDB" id="A0A3S4D7R6"/>
<dbReference type="Proteomes" id="UP000268844">
    <property type="component" value="Unassembled WGS sequence"/>
</dbReference>
<evidence type="ECO:0000313" key="1">
    <source>
        <dbReference type="EMBL" id="VDS06373.1"/>
    </source>
</evidence>
<keyword evidence="2" id="KW-1185">Reference proteome</keyword>
<protein>
    <submittedName>
        <fullName evidence="1">Uncharacterized protein</fullName>
    </submittedName>
</protein>
<gene>
    <name evidence="1" type="ORF">DEVEQU_03537</name>
</gene>
<reference evidence="1 2" key="1">
    <citation type="submission" date="2018-12" db="EMBL/GenBank/DDBJ databases">
        <authorList>
            <person name="Criscuolo A."/>
        </authorList>
    </citation>
    <scope>NUCLEOTIDE SEQUENCE [LARGE SCALE GENOMIC DNA]</scope>
    <source>
        <strain evidence="1">ACIP1116281</strain>
    </source>
</reference>
<dbReference type="RefSeq" id="WP_164550470.1">
    <property type="nucleotide sequence ID" value="NZ_JBHTMH010000001.1"/>
</dbReference>
<sequence length="55" mass="6470">MTDSTLDPDPYAELDFRSDAGELSEEFRKPARIRRRARLASAFPVHRRTWPRIVL</sequence>
<name>A0A3S4D7R6_9HYPH</name>
<evidence type="ECO:0000313" key="2">
    <source>
        <dbReference type="Proteomes" id="UP000268844"/>
    </source>
</evidence>
<organism evidence="1 2">
    <name type="scientific">Devosia equisanguinis</name>
    <dbReference type="NCBI Taxonomy" id="2490941"/>
    <lineage>
        <taxon>Bacteria</taxon>
        <taxon>Pseudomonadati</taxon>
        <taxon>Pseudomonadota</taxon>
        <taxon>Alphaproteobacteria</taxon>
        <taxon>Hyphomicrobiales</taxon>
        <taxon>Devosiaceae</taxon>
        <taxon>Devosia</taxon>
    </lineage>
</organism>
<proteinExistence type="predicted"/>
<accession>A0A3S4D7R6</accession>
<dbReference type="EMBL" id="UZWD01000043">
    <property type="protein sequence ID" value="VDS06373.1"/>
    <property type="molecule type" value="Genomic_DNA"/>
</dbReference>